<protein>
    <submittedName>
        <fullName evidence="1">Uncharacterized protein</fullName>
    </submittedName>
</protein>
<dbReference type="EMBL" id="BJXU01000040">
    <property type="protein sequence ID" value="GEN23372.1"/>
    <property type="molecule type" value="Genomic_DNA"/>
</dbReference>
<sequence>MGLPAIANETLVEVNMTVDETGDHQTILQIDDLCRLAVRAFGAYVDDVTALDRNVDLAAVSGEGIDEEAFSHIGSRVVKGKQDLALQEVTQR</sequence>
<comment type="caution">
    <text evidence="1">The sequence shown here is derived from an EMBL/GenBank/DDBJ whole genome shotgun (WGS) entry which is preliminary data.</text>
</comment>
<organism evidence="1 2">
    <name type="scientific">Halomonas cupida</name>
    <dbReference type="NCBI Taxonomy" id="44933"/>
    <lineage>
        <taxon>Bacteria</taxon>
        <taxon>Pseudomonadati</taxon>
        <taxon>Pseudomonadota</taxon>
        <taxon>Gammaproteobacteria</taxon>
        <taxon>Oceanospirillales</taxon>
        <taxon>Halomonadaceae</taxon>
        <taxon>Halomonas</taxon>
    </lineage>
</organism>
<reference evidence="1 2" key="1">
    <citation type="submission" date="2019-07" db="EMBL/GenBank/DDBJ databases">
        <title>Whole genome shotgun sequence of Halomonas cupida NBRC 102219.</title>
        <authorList>
            <person name="Hosoyama A."/>
            <person name="Uohara A."/>
            <person name="Ohji S."/>
            <person name="Ichikawa N."/>
        </authorList>
    </citation>
    <scope>NUCLEOTIDE SEQUENCE [LARGE SCALE GENOMIC DNA]</scope>
    <source>
        <strain evidence="1 2">NBRC 102219</strain>
    </source>
</reference>
<name>A0ABQ0WCP9_9GAMM</name>
<dbReference type="Proteomes" id="UP000321726">
    <property type="component" value="Unassembled WGS sequence"/>
</dbReference>
<evidence type="ECO:0000313" key="1">
    <source>
        <dbReference type="EMBL" id="GEN23372.1"/>
    </source>
</evidence>
<evidence type="ECO:0000313" key="2">
    <source>
        <dbReference type="Proteomes" id="UP000321726"/>
    </source>
</evidence>
<keyword evidence="2" id="KW-1185">Reference proteome</keyword>
<accession>A0ABQ0WCP9</accession>
<gene>
    <name evidence="1" type="ORF">HCU01_13210</name>
</gene>
<proteinExistence type="predicted"/>